<dbReference type="InterPro" id="IPR002716">
    <property type="entry name" value="PIN_dom"/>
</dbReference>
<dbReference type="SUPFAM" id="SSF88723">
    <property type="entry name" value="PIN domain-like"/>
    <property type="match status" value="1"/>
</dbReference>
<dbReference type="Pfam" id="PF01850">
    <property type="entry name" value="PIN"/>
    <property type="match status" value="1"/>
</dbReference>
<accession>A0AAX4NIF6</accession>
<keyword evidence="3" id="KW-1185">Reference proteome</keyword>
<sequence length="146" mass="16383">MNATYVYLDTSILIKRYVKEENSNIADAYFHQAQRGEVVVCMSEINLGEAAVVFDKYSKRMGIDAGKQLQTMLSELILLERSSSVEIYPVSSKIIRRAINIVLEEHIYIVDAIQLETCIEVGDAMFCSADIKLNTTARKLGIETAL</sequence>
<evidence type="ECO:0000313" key="2">
    <source>
        <dbReference type="EMBL" id="WYY00993.1"/>
    </source>
</evidence>
<gene>
    <name evidence="2" type="ORF">OXIME_001587</name>
</gene>
<reference evidence="2 3" key="1">
    <citation type="submission" date="2023-09" db="EMBL/GenBank/DDBJ databases">
        <authorList>
            <person name="Golyshina O.V."/>
            <person name="Lunev E.A."/>
            <person name="Bargiela R."/>
            <person name="Gaines M.C."/>
            <person name="Daum B."/>
            <person name="Bale N.J."/>
            <person name="Koenen M."/>
            <person name="Sinninghe Damst J.S."/>
            <person name="Yakimov M."/>
            <person name="Golyshin P.N."/>
        </authorList>
    </citation>
    <scope>NUCLEOTIDE SEQUENCE [LARGE SCALE GENOMIC DNA]</scope>
    <source>
        <strain evidence="2 3">M1</strain>
    </source>
</reference>
<dbReference type="AlphaFoldDB" id="A0AAX4NIF6"/>
<organism evidence="2 3">
    <name type="scientific">Oxyplasma meridianum</name>
    <dbReference type="NCBI Taxonomy" id="3073602"/>
    <lineage>
        <taxon>Archaea</taxon>
        <taxon>Methanobacteriati</taxon>
        <taxon>Thermoplasmatota</taxon>
        <taxon>Thermoplasmata</taxon>
        <taxon>Thermoplasmatales</taxon>
        <taxon>Thermoplasmataceae</taxon>
        <taxon>Oxyplasma</taxon>
    </lineage>
</organism>
<evidence type="ECO:0000313" key="3">
    <source>
        <dbReference type="Proteomes" id="UP001451606"/>
    </source>
</evidence>
<name>A0AAX4NIF6_9ARCH</name>
<dbReference type="Gene3D" id="3.40.50.1010">
    <property type="entry name" value="5'-nuclease"/>
    <property type="match status" value="1"/>
</dbReference>
<dbReference type="KEGG" id="omr:OXIME_001587"/>
<protein>
    <submittedName>
        <fullName evidence="2">Type II toxin-antitoxin system VapC family toxin</fullName>
    </submittedName>
</protein>
<feature type="domain" description="PIN" evidence="1">
    <location>
        <begin position="6"/>
        <end position="138"/>
    </location>
</feature>
<dbReference type="Proteomes" id="UP001451606">
    <property type="component" value="Chromosome"/>
</dbReference>
<evidence type="ECO:0000259" key="1">
    <source>
        <dbReference type="Pfam" id="PF01850"/>
    </source>
</evidence>
<dbReference type="CDD" id="cd09874">
    <property type="entry name" value="PIN_MT3492-like"/>
    <property type="match status" value="1"/>
</dbReference>
<dbReference type="EMBL" id="CP133772">
    <property type="protein sequence ID" value="WYY00993.1"/>
    <property type="molecule type" value="Genomic_DNA"/>
</dbReference>
<proteinExistence type="predicted"/>
<dbReference type="RefSeq" id="WP_393971315.1">
    <property type="nucleotide sequence ID" value="NZ_CP133772.1"/>
</dbReference>
<dbReference type="InterPro" id="IPR029060">
    <property type="entry name" value="PIN-like_dom_sf"/>
</dbReference>
<dbReference type="GeneID" id="95968325"/>